<keyword evidence="2" id="KW-1185">Reference proteome</keyword>
<dbReference type="GO" id="GO:0005524">
    <property type="term" value="F:ATP binding"/>
    <property type="evidence" value="ECO:0007669"/>
    <property type="project" value="UniProtKB-KW"/>
</dbReference>
<proteinExistence type="predicted"/>
<dbReference type="Gene3D" id="3.40.50.300">
    <property type="entry name" value="P-loop containing nucleotide triphosphate hydrolases"/>
    <property type="match status" value="1"/>
</dbReference>
<protein>
    <submittedName>
        <fullName evidence="1">ATP-binding protein</fullName>
    </submittedName>
</protein>
<organism evidence="1 2">
    <name type="scientific">Fluctibacter halophilus</name>
    <dbReference type="NCBI Taxonomy" id="226011"/>
    <lineage>
        <taxon>Bacteria</taxon>
        <taxon>Pseudomonadati</taxon>
        <taxon>Pseudomonadota</taxon>
        <taxon>Gammaproteobacteria</taxon>
        <taxon>Alteromonadales</taxon>
        <taxon>Alteromonadaceae</taxon>
        <taxon>Fluctibacter</taxon>
    </lineage>
</organism>
<accession>A0ABS8GAJ1</accession>
<dbReference type="Proteomes" id="UP001520878">
    <property type="component" value="Unassembled WGS sequence"/>
</dbReference>
<dbReference type="SUPFAM" id="SSF52540">
    <property type="entry name" value="P-loop containing nucleoside triphosphate hydrolases"/>
    <property type="match status" value="1"/>
</dbReference>
<dbReference type="EMBL" id="JAJEWP010000003">
    <property type="protein sequence ID" value="MCC2617091.1"/>
    <property type="molecule type" value="Genomic_DNA"/>
</dbReference>
<reference evidence="1 2" key="1">
    <citation type="submission" date="2021-10" db="EMBL/GenBank/DDBJ databases">
        <title>Draft genome of Aestuariibacter halophilus JC2043.</title>
        <authorList>
            <person name="Emsley S.A."/>
            <person name="Pfannmuller K.M."/>
            <person name="Ushijima B."/>
            <person name="Saw J.H."/>
            <person name="Videau P."/>
        </authorList>
    </citation>
    <scope>NUCLEOTIDE SEQUENCE [LARGE SCALE GENOMIC DNA]</scope>
    <source>
        <strain evidence="1 2">JC2043</strain>
    </source>
</reference>
<evidence type="ECO:0000313" key="2">
    <source>
        <dbReference type="Proteomes" id="UP001520878"/>
    </source>
</evidence>
<evidence type="ECO:0000313" key="1">
    <source>
        <dbReference type="EMBL" id="MCC2617091.1"/>
    </source>
</evidence>
<dbReference type="Pfam" id="PF13671">
    <property type="entry name" value="AAA_33"/>
    <property type="match status" value="1"/>
</dbReference>
<keyword evidence="1" id="KW-0067">ATP-binding</keyword>
<gene>
    <name evidence="1" type="ORF">LJ739_12635</name>
</gene>
<sequence>MARLTVVTGPPGAGKSTYACQLAAQLGAVLLDMDVLAGPVIEAGLRLAGEHPDDRDSAMYKSSFRMPVYQALFDVALQNVAHLPVVIVGPFSREIQQPDWHEQLAEQFQCDVDVVYMLCALAQRKRRMERRHSARDRAKLADWAGYVATLDAETPPRCDHRVVISDE</sequence>
<dbReference type="InterPro" id="IPR027417">
    <property type="entry name" value="P-loop_NTPase"/>
</dbReference>
<comment type="caution">
    <text evidence="1">The sequence shown here is derived from an EMBL/GenBank/DDBJ whole genome shotgun (WGS) entry which is preliminary data.</text>
</comment>
<name>A0ABS8GAJ1_9ALTE</name>
<keyword evidence="1" id="KW-0547">Nucleotide-binding</keyword>
<dbReference type="RefSeq" id="WP_229161004.1">
    <property type="nucleotide sequence ID" value="NZ_JAJEWP010000003.1"/>
</dbReference>